<name>A0A835QBW3_VANPL</name>
<dbReference type="InterPro" id="IPR046958">
    <property type="entry name" value="RBK1/2/STUNTED"/>
</dbReference>
<evidence type="ECO:0000313" key="3">
    <source>
        <dbReference type="Proteomes" id="UP000636800"/>
    </source>
</evidence>
<dbReference type="PANTHER" id="PTHR47987">
    <property type="entry name" value="OS08G0249100 PROTEIN"/>
    <property type="match status" value="1"/>
</dbReference>
<dbReference type="EMBL" id="JADCNL010000008">
    <property type="protein sequence ID" value="KAG0470285.1"/>
    <property type="molecule type" value="Genomic_DNA"/>
</dbReference>
<dbReference type="OrthoDB" id="417037at2759"/>
<evidence type="ECO:0000259" key="1">
    <source>
        <dbReference type="Pfam" id="PF07714"/>
    </source>
</evidence>
<sequence>MFGKASESCDVYSFGILLLELASGRKPIEKLSPTVKRSITEWALPLVQEKRFKEIADPNLNGNFVEAELERMVLVALVCSHGTPDKRPTMHEVVDLLKGKAYEKLASLENDDIFKPDLIRNNREFAAIDGSSNGICVQGDAKGDMKQEAVVNLTG</sequence>
<feature type="domain" description="Serine-threonine/tyrosine-protein kinase catalytic" evidence="1">
    <location>
        <begin position="3"/>
        <end position="95"/>
    </location>
</feature>
<dbReference type="SUPFAM" id="SSF56112">
    <property type="entry name" value="Protein kinase-like (PK-like)"/>
    <property type="match status" value="1"/>
</dbReference>
<reference evidence="2 3" key="1">
    <citation type="journal article" date="2020" name="Nat. Food">
        <title>A phased Vanilla planifolia genome enables genetic improvement of flavour and production.</title>
        <authorList>
            <person name="Hasing T."/>
            <person name="Tang H."/>
            <person name="Brym M."/>
            <person name="Khazi F."/>
            <person name="Huang T."/>
            <person name="Chambers A.H."/>
        </authorList>
    </citation>
    <scope>NUCLEOTIDE SEQUENCE [LARGE SCALE GENOMIC DNA]</scope>
    <source>
        <tissue evidence="2">Leaf</tissue>
    </source>
</reference>
<dbReference type="InterPro" id="IPR001245">
    <property type="entry name" value="Ser-Thr/Tyr_kinase_cat_dom"/>
</dbReference>
<accession>A0A835QBW3</accession>
<gene>
    <name evidence="2" type="ORF">HPP92_016985</name>
</gene>
<dbReference type="Proteomes" id="UP000636800">
    <property type="component" value="Unassembled WGS sequence"/>
</dbReference>
<keyword evidence="3" id="KW-1185">Reference proteome</keyword>
<organism evidence="2 3">
    <name type="scientific">Vanilla planifolia</name>
    <name type="common">Vanilla</name>
    <dbReference type="NCBI Taxonomy" id="51239"/>
    <lineage>
        <taxon>Eukaryota</taxon>
        <taxon>Viridiplantae</taxon>
        <taxon>Streptophyta</taxon>
        <taxon>Embryophyta</taxon>
        <taxon>Tracheophyta</taxon>
        <taxon>Spermatophyta</taxon>
        <taxon>Magnoliopsida</taxon>
        <taxon>Liliopsida</taxon>
        <taxon>Asparagales</taxon>
        <taxon>Orchidaceae</taxon>
        <taxon>Vanilloideae</taxon>
        <taxon>Vanilleae</taxon>
        <taxon>Vanilla</taxon>
    </lineage>
</organism>
<dbReference type="InterPro" id="IPR011009">
    <property type="entry name" value="Kinase-like_dom_sf"/>
</dbReference>
<evidence type="ECO:0000313" key="2">
    <source>
        <dbReference type="EMBL" id="KAG0470285.1"/>
    </source>
</evidence>
<comment type="caution">
    <text evidence="2">The sequence shown here is derived from an EMBL/GenBank/DDBJ whole genome shotgun (WGS) entry which is preliminary data.</text>
</comment>
<protein>
    <recommendedName>
        <fullName evidence="1">Serine-threonine/tyrosine-protein kinase catalytic domain-containing protein</fullName>
    </recommendedName>
</protein>
<dbReference type="GO" id="GO:0004672">
    <property type="term" value="F:protein kinase activity"/>
    <property type="evidence" value="ECO:0007669"/>
    <property type="project" value="InterPro"/>
</dbReference>
<dbReference type="Gene3D" id="1.10.510.10">
    <property type="entry name" value="Transferase(Phosphotransferase) domain 1"/>
    <property type="match status" value="1"/>
</dbReference>
<dbReference type="PANTHER" id="PTHR47987:SF33">
    <property type="entry name" value="NON-SPECIFIC PROTEIN-TYROSINE KINASE RLK-PELLE-RLCK-XV FAMILY"/>
    <property type="match status" value="1"/>
</dbReference>
<proteinExistence type="predicted"/>
<dbReference type="Pfam" id="PF07714">
    <property type="entry name" value="PK_Tyr_Ser-Thr"/>
    <property type="match status" value="1"/>
</dbReference>
<dbReference type="AlphaFoldDB" id="A0A835QBW3"/>